<name>A0A9P5H0T6_9HYPO</name>
<comment type="caution">
    <text evidence="1">The sequence shown here is derived from an EMBL/GenBank/DDBJ whole genome shotgun (WGS) entry which is preliminary data.</text>
</comment>
<sequence length="87" mass="9717">MDNPQGGDDPVRPASPNEIVLLIVDRGPLDRHSRRSSALASSRLFHITRHRYYQGCVYTASRYADEHVGSEAVEQCAEFNAAPVDFE</sequence>
<accession>A0A9P5H0T6</accession>
<gene>
    <name evidence="1" type="ORF">G7Z17_g8664</name>
</gene>
<dbReference type="Proteomes" id="UP000722485">
    <property type="component" value="Unassembled WGS sequence"/>
</dbReference>
<dbReference type="EMBL" id="JAANBB010000226">
    <property type="protein sequence ID" value="KAF7546091.1"/>
    <property type="molecule type" value="Genomic_DNA"/>
</dbReference>
<evidence type="ECO:0000313" key="2">
    <source>
        <dbReference type="Proteomes" id="UP000722485"/>
    </source>
</evidence>
<protein>
    <submittedName>
        <fullName evidence="1">Uncharacterized protein</fullName>
    </submittedName>
</protein>
<dbReference type="OrthoDB" id="5039224at2759"/>
<dbReference type="AlphaFoldDB" id="A0A9P5H0T6"/>
<proteinExistence type="predicted"/>
<organism evidence="1 2">
    <name type="scientific">Cylindrodendrum hubeiense</name>
    <dbReference type="NCBI Taxonomy" id="595255"/>
    <lineage>
        <taxon>Eukaryota</taxon>
        <taxon>Fungi</taxon>
        <taxon>Dikarya</taxon>
        <taxon>Ascomycota</taxon>
        <taxon>Pezizomycotina</taxon>
        <taxon>Sordariomycetes</taxon>
        <taxon>Hypocreomycetidae</taxon>
        <taxon>Hypocreales</taxon>
        <taxon>Nectriaceae</taxon>
        <taxon>Cylindrodendrum</taxon>
    </lineage>
</organism>
<reference evidence="1" key="1">
    <citation type="submission" date="2020-03" db="EMBL/GenBank/DDBJ databases">
        <title>Draft Genome Sequence of Cylindrodendrum hubeiense.</title>
        <authorList>
            <person name="Buettner E."/>
            <person name="Kellner H."/>
        </authorList>
    </citation>
    <scope>NUCLEOTIDE SEQUENCE</scope>
    <source>
        <strain evidence="1">IHI 201604</strain>
    </source>
</reference>
<evidence type="ECO:0000313" key="1">
    <source>
        <dbReference type="EMBL" id="KAF7546091.1"/>
    </source>
</evidence>
<keyword evidence="2" id="KW-1185">Reference proteome</keyword>